<dbReference type="Proteomes" id="UP000004508">
    <property type="component" value="Unassembled WGS sequence"/>
</dbReference>
<keyword evidence="8" id="KW-1185">Reference proteome</keyword>
<comment type="similarity">
    <text evidence="1">Belongs to the site-specific recombinase resolvase family.</text>
</comment>
<feature type="domain" description="Resolvase/invertase-type recombinase catalytic" evidence="6">
    <location>
        <begin position="1"/>
        <end position="134"/>
    </location>
</feature>
<dbReference type="SMART" id="SM00857">
    <property type="entry name" value="Resolvase"/>
    <property type="match status" value="1"/>
</dbReference>
<evidence type="ECO:0000256" key="1">
    <source>
        <dbReference type="ARBA" id="ARBA00009913"/>
    </source>
</evidence>
<protein>
    <submittedName>
        <fullName evidence="7">Resolvase domain protein</fullName>
    </submittedName>
</protein>
<dbReference type="Gene3D" id="3.40.50.1390">
    <property type="entry name" value="Resolvase, N-terminal catalytic domain"/>
    <property type="match status" value="1"/>
</dbReference>
<sequence>MKLGYIRVSRDKQTTALQEDAMRQEQCERTFTDKMTGKRFDRPEFLRMLDLARAGDVIVVWRLDRLGRSLKDLIETVQALEQRGIELRSLKENIDTTTPTGKLMFHMMAALAEFERDVIRECTLAGLDAARARGRTGGRRKASETLRPEQLDRAKHLYAARQNSIAEIMALTGFKSRATFYKYVVNPEKPAENKPSTL</sequence>
<feature type="active site" description="O-(5'-phospho-DNA)-serine intermediate" evidence="5">
    <location>
        <position position="9"/>
    </location>
</feature>
<dbReference type="InterPro" id="IPR036162">
    <property type="entry name" value="Resolvase-like_N_sf"/>
</dbReference>
<dbReference type="GO" id="GO:0015074">
    <property type="term" value="P:DNA integration"/>
    <property type="evidence" value="ECO:0007669"/>
    <property type="project" value="UniProtKB-KW"/>
</dbReference>
<keyword evidence="3" id="KW-0238">DNA-binding</keyword>
<dbReference type="PROSITE" id="PS51736">
    <property type="entry name" value="RECOMBINASES_3"/>
    <property type="match status" value="1"/>
</dbReference>
<dbReference type="InParanoid" id="D6TDE3"/>
<proteinExistence type="inferred from homology"/>
<evidence type="ECO:0000313" key="7">
    <source>
        <dbReference type="EMBL" id="EFH88288.1"/>
    </source>
</evidence>
<dbReference type="STRING" id="485913.Krac_9715"/>
<evidence type="ECO:0000256" key="2">
    <source>
        <dbReference type="ARBA" id="ARBA00022908"/>
    </source>
</evidence>
<dbReference type="eggNOG" id="COG1961">
    <property type="taxonomic scope" value="Bacteria"/>
</dbReference>
<dbReference type="EMBL" id="ADVG01000001">
    <property type="protein sequence ID" value="EFH88288.1"/>
    <property type="molecule type" value="Genomic_DNA"/>
</dbReference>
<dbReference type="GO" id="GO:0000150">
    <property type="term" value="F:DNA strand exchange activity"/>
    <property type="evidence" value="ECO:0007669"/>
    <property type="project" value="InterPro"/>
</dbReference>
<keyword evidence="4" id="KW-0233">DNA recombination</keyword>
<dbReference type="PANTHER" id="PTHR30461:SF2">
    <property type="entry name" value="SERINE RECOMBINASE PINE-RELATED"/>
    <property type="match status" value="1"/>
</dbReference>
<evidence type="ECO:0000313" key="8">
    <source>
        <dbReference type="Proteomes" id="UP000004508"/>
    </source>
</evidence>
<gene>
    <name evidence="7" type="ORF">Krac_9715</name>
</gene>
<evidence type="ECO:0000259" key="6">
    <source>
        <dbReference type="PROSITE" id="PS51736"/>
    </source>
</evidence>
<evidence type="ECO:0000256" key="3">
    <source>
        <dbReference type="ARBA" id="ARBA00023125"/>
    </source>
</evidence>
<evidence type="ECO:0000256" key="5">
    <source>
        <dbReference type="PIRSR" id="PIRSR606118-50"/>
    </source>
</evidence>
<reference evidence="7 8" key="1">
    <citation type="journal article" date="2011" name="Stand. Genomic Sci.">
        <title>Non-contiguous finished genome sequence and contextual data of the filamentous soil bacterium Ktedonobacter racemifer type strain (SOSP1-21).</title>
        <authorList>
            <person name="Chang Y.J."/>
            <person name="Land M."/>
            <person name="Hauser L."/>
            <person name="Chertkov O."/>
            <person name="Del Rio T.G."/>
            <person name="Nolan M."/>
            <person name="Copeland A."/>
            <person name="Tice H."/>
            <person name="Cheng J.F."/>
            <person name="Lucas S."/>
            <person name="Han C."/>
            <person name="Goodwin L."/>
            <person name="Pitluck S."/>
            <person name="Ivanova N."/>
            <person name="Ovchinikova G."/>
            <person name="Pati A."/>
            <person name="Chen A."/>
            <person name="Palaniappan K."/>
            <person name="Mavromatis K."/>
            <person name="Liolios K."/>
            <person name="Brettin T."/>
            <person name="Fiebig A."/>
            <person name="Rohde M."/>
            <person name="Abt B."/>
            <person name="Goker M."/>
            <person name="Detter J.C."/>
            <person name="Woyke T."/>
            <person name="Bristow J."/>
            <person name="Eisen J.A."/>
            <person name="Markowitz V."/>
            <person name="Hugenholtz P."/>
            <person name="Kyrpides N.C."/>
            <person name="Klenk H.P."/>
            <person name="Lapidus A."/>
        </authorList>
    </citation>
    <scope>NUCLEOTIDE SEQUENCE [LARGE SCALE GENOMIC DNA]</scope>
    <source>
        <strain evidence="8">DSM 44963</strain>
    </source>
</reference>
<dbReference type="RefSeq" id="WP_007904156.1">
    <property type="nucleotide sequence ID" value="NZ_ADVG01000001.1"/>
</dbReference>
<dbReference type="Pfam" id="PF00239">
    <property type="entry name" value="Resolvase"/>
    <property type="match status" value="1"/>
</dbReference>
<accession>D6TDE3</accession>
<dbReference type="SUPFAM" id="SSF53041">
    <property type="entry name" value="Resolvase-like"/>
    <property type="match status" value="1"/>
</dbReference>
<evidence type="ECO:0000256" key="4">
    <source>
        <dbReference type="ARBA" id="ARBA00023172"/>
    </source>
</evidence>
<dbReference type="PANTHER" id="PTHR30461">
    <property type="entry name" value="DNA-INVERTASE FROM LAMBDOID PROPHAGE"/>
    <property type="match status" value="1"/>
</dbReference>
<dbReference type="InterPro" id="IPR050639">
    <property type="entry name" value="SSR_resolvase"/>
</dbReference>
<comment type="caution">
    <text evidence="7">The sequence shown here is derived from an EMBL/GenBank/DDBJ whole genome shotgun (WGS) entry which is preliminary data.</text>
</comment>
<name>D6TDE3_KTERA</name>
<organism evidence="7 8">
    <name type="scientific">Ktedonobacter racemifer DSM 44963</name>
    <dbReference type="NCBI Taxonomy" id="485913"/>
    <lineage>
        <taxon>Bacteria</taxon>
        <taxon>Bacillati</taxon>
        <taxon>Chloroflexota</taxon>
        <taxon>Ktedonobacteria</taxon>
        <taxon>Ktedonobacterales</taxon>
        <taxon>Ktedonobacteraceae</taxon>
        <taxon>Ktedonobacter</taxon>
    </lineage>
</organism>
<dbReference type="InterPro" id="IPR006119">
    <property type="entry name" value="Resolv_N"/>
</dbReference>
<dbReference type="FunFam" id="3.40.50.1390:FF:000001">
    <property type="entry name" value="DNA recombinase"/>
    <property type="match status" value="1"/>
</dbReference>
<dbReference type="CDD" id="cd03768">
    <property type="entry name" value="SR_ResInv"/>
    <property type="match status" value="1"/>
</dbReference>
<dbReference type="PROSITE" id="PS00398">
    <property type="entry name" value="RECOMBINASES_2"/>
    <property type="match status" value="1"/>
</dbReference>
<keyword evidence="2" id="KW-0229">DNA integration</keyword>
<dbReference type="GO" id="GO:0003677">
    <property type="term" value="F:DNA binding"/>
    <property type="evidence" value="ECO:0007669"/>
    <property type="project" value="UniProtKB-KW"/>
</dbReference>
<dbReference type="InterPro" id="IPR006118">
    <property type="entry name" value="Recombinase_CS"/>
</dbReference>
<dbReference type="AlphaFoldDB" id="D6TDE3"/>
<dbReference type="OrthoDB" id="9797501at2"/>